<dbReference type="AlphaFoldDB" id="A0A935M4T9"/>
<sequence>MFFSKPDGNCVCSGTSQLNSEADAIWTAGHCVLGGSGGTCFSNWTFVPAYDVD</sequence>
<dbReference type="EMBL" id="JADJIB010000008">
    <property type="protein sequence ID" value="MBK7274540.1"/>
    <property type="molecule type" value="Genomic_DNA"/>
</dbReference>
<dbReference type="InterPro" id="IPR043504">
    <property type="entry name" value="Peptidase_S1_PA_chymotrypsin"/>
</dbReference>
<organism evidence="1 2">
    <name type="scientific">Candidatus Phosphoribacter hodrii</name>
    <dbReference type="NCBI Taxonomy" id="2953743"/>
    <lineage>
        <taxon>Bacteria</taxon>
        <taxon>Bacillati</taxon>
        <taxon>Actinomycetota</taxon>
        <taxon>Actinomycetes</taxon>
        <taxon>Micrococcales</taxon>
        <taxon>Dermatophilaceae</taxon>
        <taxon>Candidatus Phosphoribacter</taxon>
    </lineage>
</organism>
<accession>A0A935M4T9</accession>
<dbReference type="Gene3D" id="2.40.10.10">
    <property type="entry name" value="Trypsin-like serine proteases"/>
    <property type="match status" value="1"/>
</dbReference>
<evidence type="ECO:0000313" key="2">
    <source>
        <dbReference type="Proteomes" id="UP000726105"/>
    </source>
</evidence>
<dbReference type="Proteomes" id="UP000726105">
    <property type="component" value="Unassembled WGS sequence"/>
</dbReference>
<comment type="caution">
    <text evidence="1">The sequence shown here is derived from an EMBL/GenBank/DDBJ whole genome shotgun (WGS) entry which is preliminary data.</text>
</comment>
<name>A0A935M4T9_9MICO</name>
<protein>
    <recommendedName>
        <fullName evidence="3">Peptidase S1 domain-containing protein</fullName>
    </recommendedName>
</protein>
<proteinExistence type="predicted"/>
<reference evidence="1 2" key="1">
    <citation type="submission" date="2020-10" db="EMBL/GenBank/DDBJ databases">
        <title>Connecting structure to function with the recovery of over 1000 high-quality activated sludge metagenome-assembled genomes encoding full-length rRNA genes using long-read sequencing.</title>
        <authorList>
            <person name="Singleton C.M."/>
            <person name="Petriglieri F."/>
            <person name="Kristensen J.M."/>
            <person name="Kirkegaard R.H."/>
            <person name="Michaelsen T.Y."/>
            <person name="Andersen M.H."/>
            <person name="Karst S.M."/>
            <person name="Dueholm M.S."/>
            <person name="Nielsen P.H."/>
            <person name="Albertsen M."/>
        </authorList>
    </citation>
    <scope>NUCLEOTIDE SEQUENCE [LARGE SCALE GENOMIC DNA]</scope>
    <source>
        <strain evidence="1">Ega_18-Q3-R5-49_MAXAC.001</strain>
    </source>
</reference>
<gene>
    <name evidence="1" type="ORF">IPI13_15760</name>
</gene>
<evidence type="ECO:0008006" key="3">
    <source>
        <dbReference type="Google" id="ProtNLM"/>
    </source>
</evidence>
<evidence type="ECO:0000313" key="1">
    <source>
        <dbReference type="EMBL" id="MBK7274540.1"/>
    </source>
</evidence>